<reference evidence="7" key="1">
    <citation type="submission" date="2022-03" db="EMBL/GenBank/DDBJ databases">
        <title>De novo assembled genomes of Belliella spp. (Cyclobacteriaceae) strains.</title>
        <authorList>
            <person name="Szabo A."/>
            <person name="Korponai K."/>
            <person name="Felfoldi T."/>
        </authorList>
    </citation>
    <scope>NUCLEOTIDE SEQUENCE</scope>
    <source>
        <strain evidence="7">DSM 111904</strain>
    </source>
</reference>
<dbReference type="Pfam" id="PF00196">
    <property type="entry name" value="GerE"/>
    <property type="match status" value="1"/>
</dbReference>
<evidence type="ECO:0000256" key="4">
    <source>
        <dbReference type="PROSITE-ProRule" id="PRU00169"/>
    </source>
</evidence>
<evidence type="ECO:0000256" key="2">
    <source>
        <dbReference type="ARBA" id="ARBA00023125"/>
    </source>
</evidence>
<evidence type="ECO:0000259" key="6">
    <source>
        <dbReference type="PROSITE" id="PS50110"/>
    </source>
</evidence>
<dbReference type="InterPro" id="IPR011006">
    <property type="entry name" value="CheY-like_superfamily"/>
</dbReference>
<evidence type="ECO:0000256" key="1">
    <source>
        <dbReference type="ARBA" id="ARBA00023015"/>
    </source>
</evidence>
<dbReference type="Gene3D" id="3.40.50.2300">
    <property type="match status" value="1"/>
</dbReference>
<dbReference type="SMART" id="SM00421">
    <property type="entry name" value="HTH_LUXR"/>
    <property type="match status" value="1"/>
</dbReference>
<dbReference type="PROSITE" id="PS50043">
    <property type="entry name" value="HTH_LUXR_2"/>
    <property type="match status" value="1"/>
</dbReference>
<dbReference type="InterPro" id="IPR036388">
    <property type="entry name" value="WH-like_DNA-bd_sf"/>
</dbReference>
<dbReference type="Gene3D" id="1.10.10.10">
    <property type="entry name" value="Winged helix-like DNA-binding domain superfamily/Winged helix DNA-binding domain"/>
    <property type="match status" value="1"/>
</dbReference>
<evidence type="ECO:0000313" key="7">
    <source>
        <dbReference type="EMBL" id="MCH7410368.1"/>
    </source>
</evidence>
<evidence type="ECO:0000259" key="5">
    <source>
        <dbReference type="PROSITE" id="PS50043"/>
    </source>
</evidence>
<dbReference type="PROSITE" id="PS50110">
    <property type="entry name" value="RESPONSE_REGULATORY"/>
    <property type="match status" value="1"/>
</dbReference>
<dbReference type="Proteomes" id="UP001165489">
    <property type="component" value="Unassembled WGS sequence"/>
</dbReference>
<organism evidence="7 8">
    <name type="scientific">Belliella filtrata</name>
    <dbReference type="NCBI Taxonomy" id="2923435"/>
    <lineage>
        <taxon>Bacteria</taxon>
        <taxon>Pseudomonadati</taxon>
        <taxon>Bacteroidota</taxon>
        <taxon>Cytophagia</taxon>
        <taxon>Cytophagales</taxon>
        <taxon>Cyclobacteriaceae</taxon>
        <taxon>Belliella</taxon>
    </lineage>
</organism>
<gene>
    <name evidence="7" type="ORF">MM239_13250</name>
</gene>
<keyword evidence="3" id="KW-0804">Transcription</keyword>
<keyword evidence="2" id="KW-0238">DNA-binding</keyword>
<keyword evidence="1" id="KW-0805">Transcription regulation</keyword>
<feature type="domain" description="HTH luxR-type" evidence="5">
    <location>
        <begin position="267"/>
        <end position="328"/>
    </location>
</feature>
<protein>
    <submittedName>
        <fullName evidence="7">LuxR C-terminal-related transcriptional regulator</fullName>
    </submittedName>
</protein>
<dbReference type="InterPro" id="IPR016032">
    <property type="entry name" value="Sig_transdc_resp-reg_C-effctor"/>
</dbReference>
<evidence type="ECO:0000313" key="8">
    <source>
        <dbReference type="Proteomes" id="UP001165489"/>
    </source>
</evidence>
<dbReference type="InterPro" id="IPR000792">
    <property type="entry name" value="Tscrpt_reg_LuxR_C"/>
</dbReference>
<sequence length="328" mass="36955">MHRILILGNNPSELQQFEKFLPDYRYQITYVTDYIPAIGVIESNEVDLFICGAHREGVNPVNVYKVIESFLKDNGVPVFLVLDNMQEDLIKSALVLGVDNLLFRPFNYATIEKKIVNQFRKVKAFGVQNHESFMGFFNNNTVPMFILESGKVKMCNDAFKLNFTDGNESFYGKSFLETLDFPSDSKALHQYNRLLSGLIQFANIEEVSTGLSADAVFDIYMVKDVTGSIIVQLNQKEIIFNTSLVSKVGEGNSDLSTINLADNYEEESVSLSKLTQREKEIYKLSASGYPIKVIAQELNLSPRTVEKHRANIMGKVGAKSMIEAINLI</sequence>
<evidence type="ECO:0000256" key="3">
    <source>
        <dbReference type="ARBA" id="ARBA00023163"/>
    </source>
</evidence>
<feature type="domain" description="Response regulatory" evidence="6">
    <location>
        <begin position="3"/>
        <end position="119"/>
    </location>
</feature>
<proteinExistence type="predicted"/>
<dbReference type="CDD" id="cd06170">
    <property type="entry name" value="LuxR_C_like"/>
    <property type="match status" value="1"/>
</dbReference>
<dbReference type="PANTHER" id="PTHR44688:SF16">
    <property type="entry name" value="DNA-BINDING TRANSCRIPTIONAL ACTIVATOR DEVR_DOSR"/>
    <property type="match status" value="1"/>
</dbReference>
<comment type="caution">
    <text evidence="7">The sequence shown here is derived from an EMBL/GenBank/DDBJ whole genome shotgun (WGS) entry which is preliminary data.</text>
</comment>
<dbReference type="InterPro" id="IPR001789">
    <property type="entry name" value="Sig_transdc_resp-reg_receiver"/>
</dbReference>
<keyword evidence="8" id="KW-1185">Reference proteome</keyword>
<dbReference type="SUPFAM" id="SSF52172">
    <property type="entry name" value="CheY-like"/>
    <property type="match status" value="1"/>
</dbReference>
<name>A0ABS9V1Z0_9BACT</name>
<comment type="caution">
    <text evidence="4">Lacks conserved residue(s) required for the propagation of feature annotation.</text>
</comment>
<dbReference type="RefSeq" id="WP_241348736.1">
    <property type="nucleotide sequence ID" value="NZ_JAKZGP010000035.1"/>
</dbReference>
<dbReference type="SUPFAM" id="SSF46894">
    <property type="entry name" value="C-terminal effector domain of the bipartite response regulators"/>
    <property type="match status" value="1"/>
</dbReference>
<dbReference type="EMBL" id="JAKZGP010000035">
    <property type="protein sequence ID" value="MCH7410368.1"/>
    <property type="molecule type" value="Genomic_DNA"/>
</dbReference>
<dbReference type="PRINTS" id="PR00038">
    <property type="entry name" value="HTHLUXR"/>
</dbReference>
<accession>A0ABS9V1Z0</accession>
<dbReference type="PANTHER" id="PTHR44688">
    <property type="entry name" value="DNA-BINDING TRANSCRIPTIONAL ACTIVATOR DEVR_DOSR"/>
    <property type="match status" value="1"/>
</dbReference>